<dbReference type="HOGENOM" id="CLU_3257193_0_0_10"/>
<gene>
    <name evidence="1" type="ordered locus">RB2501_01450</name>
</gene>
<organism evidence="1 2">
    <name type="scientific">Robiginitalea biformata (strain ATCC BAA-864 / DSM 15991 / KCTC 12146 / HTCC2501)</name>
    <dbReference type="NCBI Taxonomy" id="313596"/>
    <lineage>
        <taxon>Bacteria</taxon>
        <taxon>Pseudomonadati</taxon>
        <taxon>Bacteroidota</taxon>
        <taxon>Flavobacteriia</taxon>
        <taxon>Flavobacteriales</taxon>
        <taxon>Flavobacteriaceae</taxon>
        <taxon>Robiginitalea</taxon>
    </lineage>
</organism>
<evidence type="ECO:0000313" key="2">
    <source>
        <dbReference type="Proteomes" id="UP000009049"/>
    </source>
</evidence>
<accession>A4CPW5</accession>
<dbReference type="AlphaFoldDB" id="A4CPW5"/>
<sequence length="42" mass="5333">MKQPIYTREEYIADEKKCIEAERYDRAYKRMLEKMDEEYPRI</sequence>
<name>A4CPW5_ROBBH</name>
<reference evidence="1 2" key="1">
    <citation type="journal article" date="2009" name="J. Bacteriol.">
        <title>Complete genome sequence of Robiginitalea biformata HTCC2501.</title>
        <authorList>
            <person name="Oh H.M."/>
            <person name="Giovannoni S.J."/>
            <person name="Lee K."/>
            <person name="Ferriera S."/>
            <person name="Johnson J."/>
            <person name="Cho J.C."/>
        </authorList>
    </citation>
    <scope>NUCLEOTIDE SEQUENCE [LARGE SCALE GENOMIC DNA]</scope>
    <source>
        <strain evidence="2">ATCC BAA-864 / HTCC2501 / KCTC 12146</strain>
    </source>
</reference>
<proteinExistence type="predicted"/>
<keyword evidence="2" id="KW-1185">Reference proteome</keyword>
<protein>
    <submittedName>
        <fullName evidence="1">Uncharacterized protein</fullName>
    </submittedName>
</protein>
<evidence type="ECO:0000313" key="1">
    <source>
        <dbReference type="EMBL" id="EAR14050.1"/>
    </source>
</evidence>
<dbReference type="Proteomes" id="UP000009049">
    <property type="component" value="Chromosome"/>
</dbReference>
<dbReference type="KEGG" id="rbi:RB2501_01450"/>
<dbReference type="STRING" id="313596.RB2501_01450"/>
<dbReference type="EMBL" id="CP001712">
    <property type="protein sequence ID" value="EAR14050.1"/>
    <property type="molecule type" value="Genomic_DNA"/>
</dbReference>